<keyword evidence="7 8" id="KW-0472">Membrane</keyword>
<dbReference type="AlphaFoldDB" id="A0A0B1RBE8"/>
<dbReference type="PANTHER" id="PTHR34979:SF1">
    <property type="entry name" value="INNER MEMBRANE PROTEIN YGAZ"/>
    <property type="match status" value="1"/>
</dbReference>
<organism evidence="9 10">
    <name type="scientific">Pantoea rodasii</name>
    <dbReference type="NCBI Taxonomy" id="1076549"/>
    <lineage>
        <taxon>Bacteria</taxon>
        <taxon>Pseudomonadati</taxon>
        <taxon>Pseudomonadota</taxon>
        <taxon>Gammaproteobacteria</taxon>
        <taxon>Enterobacterales</taxon>
        <taxon>Erwiniaceae</taxon>
        <taxon>Pantoea</taxon>
    </lineage>
</organism>
<feature type="transmembrane region" description="Helical" evidence="8">
    <location>
        <begin position="12"/>
        <end position="35"/>
    </location>
</feature>
<dbReference type="Pfam" id="PF03591">
    <property type="entry name" value="AzlC"/>
    <property type="match status" value="1"/>
</dbReference>
<feature type="transmembrane region" description="Helical" evidence="8">
    <location>
        <begin position="157"/>
        <end position="178"/>
    </location>
</feature>
<gene>
    <name evidence="9" type="ORF">QU24_08920</name>
</gene>
<reference evidence="9 10" key="1">
    <citation type="submission" date="2014-11" db="EMBL/GenBank/DDBJ databases">
        <title>Genome sequencing of Pantoea rodasii ND03.</title>
        <authorList>
            <person name="Muhamad Yunos N.Y."/>
            <person name="Chan K.-G."/>
        </authorList>
    </citation>
    <scope>NUCLEOTIDE SEQUENCE [LARGE SCALE GENOMIC DNA]</scope>
    <source>
        <strain evidence="9 10">ND03</strain>
    </source>
</reference>
<comment type="caution">
    <text evidence="9">The sequence shown here is derived from an EMBL/GenBank/DDBJ whole genome shotgun (WGS) entry which is preliminary data.</text>
</comment>
<evidence type="ECO:0000256" key="2">
    <source>
        <dbReference type="ARBA" id="ARBA00010735"/>
    </source>
</evidence>
<evidence type="ECO:0000256" key="5">
    <source>
        <dbReference type="ARBA" id="ARBA00022692"/>
    </source>
</evidence>
<evidence type="ECO:0000256" key="1">
    <source>
        <dbReference type="ARBA" id="ARBA00004651"/>
    </source>
</evidence>
<evidence type="ECO:0000256" key="3">
    <source>
        <dbReference type="ARBA" id="ARBA00022448"/>
    </source>
</evidence>
<dbReference type="GO" id="GO:0005886">
    <property type="term" value="C:plasma membrane"/>
    <property type="evidence" value="ECO:0007669"/>
    <property type="project" value="UniProtKB-SubCell"/>
</dbReference>
<name>A0A0B1RBE8_9GAMM</name>
<dbReference type="GO" id="GO:1903785">
    <property type="term" value="P:L-valine transmembrane transport"/>
    <property type="evidence" value="ECO:0007669"/>
    <property type="project" value="TreeGrafter"/>
</dbReference>
<keyword evidence="3" id="KW-0813">Transport</keyword>
<feature type="transmembrane region" description="Helical" evidence="8">
    <location>
        <begin position="190"/>
        <end position="217"/>
    </location>
</feature>
<keyword evidence="4" id="KW-1003">Cell membrane</keyword>
<dbReference type="RefSeq" id="WP_039330247.1">
    <property type="nucleotide sequence ID" value="NZ_JTJJ01000031.1"/>
</dbReference>
<protein>
    <submittedName>
        <fullName evidence="9">Branched-chain amino acid ABC transporter permease</fullName>
    </submittedName>
</protein>
<dbReference type="EMBL" id="JTJJ01000031">
    <property type="protein sequence ID" value="KHJ68425.1"/>
    <property type="molecule type" value="Genomic_DNA"/>
</dbReference>
<evidence type="ECO:0000256" key="4">
    <source>
        <dbReference type="ARBA" id="ARBA00022475"/>
    </source>
</evidence>
<evidence type="ECO:0000256" key="6">
    <source>
        <dbReference type="ARBA" id="ARBA00022989"/>
    </source>
</evidence>
<keyword evidence="6 8" id="KW-1133">Transmembrane helix</keyword>
<dbReference type="PANTHER" id="PTHR34979">
    <property type="entry name" value="INNER MEMBRANE PROTEIN YGAZ"/>
    <property type="match status" value="1"/>
</dbReference>
<keyword evidence="5 8" id="KW-0812">Transmembrane</keyword>
<comment type="subcellular location">
    <subcellularLocation>
        <location evidence="1">Cell membrane</location>
        <topology evidence="1">Multi-pass membrane protein</topology>
    </subcellularLocation>
</comment>
<evidence type="ECO:0000313" key="9">
    <source>
        <dbReference type="EMBL" id="KHJ68425.1"/>
    </source>
</evidence>
<evidence type="ECO:0000313" key="10">
    <source>
        <dbReference type="Proteomes" id="UP000030853"/>
    </source>
</evidence>
<accession>A0A0B1RBE8</accession>
<dbReference type="InterPro" id="IPR011606">
    <property type="entry name" value="Brnchd-chn_aa_trnsp_permease"/>
</dbReference>
<comment type="similarity">
    <text evidence="2">Belongs to the AzlC family.</text>
</comment>
<dbReference type="Proteomes" id="UP000030853">
    <property type="component" value="Unassembled WGS sequence"/>
</dbReference>
<evidence type="ECO:0000256" key="7">
    <source>
        <dbReference type="ARBA" id="ARBA00023136"/>
    </source>
</evidence>
<sequence>MRLGAVPLDRSVLKAIFLVCLADGIVGLSYGSLAAADGFPLWVPIALSTLVLAGASEFLFIGIVAGGGSPLTAAAAGLLVNARHLPFGIAVKDLVGQGGRSLLGCHIMNDESVVFGISQKKIGQRRAAYWICGLGIFAIWPLSVVCGAVIGRFIPDVSAIGLDAVFPAILIALIFPALRQRRTRIPATLGTALSVLVTPFVPAGMPVLFSLLGLLSWRERKNAQ</sequence>
<feature type="transmembrane region" description="Helical" evidence="8">
    <location>
        <begin position="127"/>
        <end position="151"/>
    </location>
</feature>
<evidence type="ECO:0000256" key="8">
    <source>
        <dbReference type="SAM" id="Phobius"/>
    </source>
</evidence>
<proteinExistence type="inferred from homology"/>